<proteinExistence type="predicted"/>
<keyword evidence="3" id="KW-1185">Reference proteome</keyword>
<comment type="caution">
    <text evidence="2">The sequence shown here is derived from an EMBL/GenBank/DDBJ whole genome shotgun (WGS) entry which is preliminary data.</text>
</comment>
<organism evidence="2 3">
    <name type="scientific">Lacihabitans lacunae</name>
    <dbReference type="NCBI Taxonomy" id="1028214"/>
    <lineage>
        <taxon>Bacteria</taxon>
        <taxon>Pseudomonadati</taxon>
        <taxon>Bacteroidota</taxon>
        <taxon>Cytophagia</taxon>
        <taxon>Cytophagales</taxon>
        <taxon>Leadbetterellaceae</taxon>
        <taxon>Lacihabitans</taxon>
    </lineage>
</organism>
<sequence length="397" mass="44296">MNLFESFDNILADSFIDKLNTYTTDNLGDFEIASKGIFYTLVAGLIRRSNSDMSAGMLFNQVNERYQKVGSGKSLDEKLKDKSSFDELVKDGSKVLSQIFPAYKSPLLSMIGQYANTSKNNTLMFSGLISSILVDLLGKKINAEKMTKEDLSYFIKQHHESLFEKAPDALMEKMIPALGLQELTNMKFSSQKKNENVSEKKEEIAKDSYEIEVDSEPRSVNKLLLILVGVIVAALVGYLIYQNKDQISIFNSEETPVEVLEESAYMSDTLEIKDSLAAEVVMPVSNNDLTELKAYVAGNEPAGKEFEMKSFVFLENSFELKPESLPAVDSLYSIIKNDKNIQIKITGFSPQNDEKLNVKRAFAIKKLLSKKGVDLIRLDAVSGGVGGDFPKMKIVQK</sequence>
<protein>
    <submittedName>
        <fullName evidence="2">OmpA family protein</fullName>
    </submittedName>
</protein>
<keyword evidence="1" id="KW-0812">Transmembrane</keyword>
<keyword evidence="1" id="KW-0472">Membrane</keyword>
<name>A0ABV7YUI7_9BACT</name>
<evidence type="ECO:0000313" key="3">
    <source>
        <dbReference type="Proteomes" id="UP001595616"/>
    </source>
</evidence>
<gene>
    <name evidence="2" type="ORF">ACFOOI_07975</name>
</gene>
<reference evidence="3" key="1">
    <citation type="journal article" date="2019" name="Int. J. Syst. Evol. Microbiol.">
        <title>The Global Catalogue of Microorganisms (GCM) 10K type strain sequencing project: providing services to taxonomists for standard genome sequencing and annotation.</title>
        <authorList>
            <consortium name="The Broad Institute Genomics Platform"/>
            <consortium name="The Broad Institute Genome Sequencing Center for Infectious Disease"/>
            <person name="Wu L."/>
            <person name="Ma J."/>
        </authorList>
    </citation>
    <scope>NUCLEOTIDE SEQUENCE [LARGE SCALE GENOMIC DNA]</scope>
    <source>
        <strain evidence="3">CECT 7956</strain>
    </source>
</reference>
<dbReference type="Gene3D" id="3.30.1330.60">
    <property type="entry name" value="OmpA-like domain"/>
    <property type="match status" value="1"/>
</dbReference>
<dbReference type="Proteomes" id="UP001595616">
    <property type="component" value="Unassembled WGS sequence"/>
</dbReference>
<dbReference type="SUPFAM" id="SSF103088">
    <property type="entry name" value="OmpA-like"/>
    <property type="match status" value="1"/>
</dbReference>
<evidence type="ECO:0000256" key="1">
    <source>
        <dbReference type="SAM" id="Phobius"/>
    </source>
</evidence>
<dbReference type="RefSeq" id="WP_379836822.1">
    <property type="nucleotide sequence ID" value="NZ_JBHRYQ010000001.1"/>
</dbReference>
<evidence type="ECO:0000313" key="2">
    <source>
        <dbReference type="EMBL" id="MFC3810586.1"/>
    </source>
</evidence>
<accession>A0ABV7YUI7</accession>
<feature type="transmembrane region" description="Helical" evidence="1">
    <location>
        <begin position="223"/>
        <end position="241"/>
    </location>
</feature>
<keyword evidence="1" id="KW-1133">Transmembrane helix</keyword>
<dbReference type="InterPro" id="IPR036737">
    <property type="entry name" value="OmpA-like_sf"/>
</dbReference>
<dbReference type="EMBL" id="JBHRYQ010000001">
    <property type="protein sequence ID" value="MFC3810586.1"/>
    <property type="molecule type" value="Genomic_DNA"/>
</dbReference>